<gene>
    <name evidence="2" type="ORF">K1Y72_27100</name>
</gene>
<name>A0ABS7G038_9ACTN</name>
<feature type="region of interest" description="Disordered" evidence="1">
    <location>
        <begin position="195"/>
        <end position="217"/>
    </location>
</feature>
<keyword evidence="3" id="KW-1185">Reference proteome</keyword>
<dbReference type="EMBL" id="JAIBOA010000020">
    <property type="protein sequence ID" value="MBW8486073.1"/>
    <property type="molecule type" value="Genomic_DNA"/>
</dbReference>
<reference evidence="2 3" key="1">
    <citation type="submission" date="2021-07" db="EMBL/GenBank/DDBJ databases">
        <title>Actinomadura sp. PM05-2 isolated from lichen.</title>
        <authorList>
            <person name="Somphong A."/>
            <person name="Phongsopitanun W."/>
            <person name="Tanasupawat S."/>
            <person name="Peongsungnone V."/>
        </authorList>
    </citation>
    <scope>NUCLEOTIDE SEQUENCE [LARGE SCALE GENOMIC DNA]</scope>
    <source>
        <strain evidence="2 3">PM05-2</strain>
    </source>
</reference>
<evidence type="ECO:0000313" key="3">
    <source>
        <dbReference type="Proteomes" id="UP000774570"/>
    </source>
</evidence>
<organism evidence="2 3">
    <name type="scientific">Actinomadura parmotrematis</name>
    <dbReference type="NCBI Taxonomy" id="2864039"/>
    <lineage>
        <taxon>Bacteria</taxon>
        <taxon>Bacillati</taxon>
        <taxon>Actinomycetota</taxon>
        <taxon>Actinomycetes</taxon>
        <taxon>Streptosporangiales</taxon>
        <taxon>Thermomonosporaceae</taxon>
        <taxon>Actinomadura</taxon>
    </lineage>
</organism>
<protein>
    <submittedName>
        <fullName evidence="2">Uncharacterized protein</fullName>
    </submittedName>
</protein>
<comment type="caution">
    <text evidence="2">The sequence shown here is derived from an EMBL/GenBank/DDBJ whole genome shotgun (WGS) entry which is preliminary data.</text>
</comment>
<evidence type="ECO:0000256" key="1">
    <source>
        <dbReference type="SAM" id="MobiDB-lite"/>
    </source>
</evidence>
<proteinExistence type="predicted"/>
<sequence>METFRALLTVDAEKFSTHRDADLPGVHTEIRDAVERACRDSGLAETWRAVRFLESTGDGLLAALPHEAIPALVHPFPARLQEALADAAPRLRARGLHLRLRAALHFGLVDDERPDAPGISAAVTEVCRLVEAKPLRAALADSHRDVTFVAFLVSAEVFATYVQAGRTGLHASRFTEVAVEVKQFARPAYLHVPVSSARGGGPPAKESSEDAPAPAVPSISGVRISGARAQVAFGNTVRGDLRQDRP</sequence>
<dbReference type="Proteomes" id="UP000774570">
    <property type="component" value="Unassembled WGS sequence"/>
</dbReference>
<dbReference type="RefSeq" id="WP_220169305.1">
    <property type="nucleotide sequence ID" value="NZ_JAIBOA010000020.1"/>
</dbReference>
<accession>A0ABS7G038</accession>
<evidence type="ECO:0000313" key="2">
    <source>
        <dbReference type="EMBL" id="MBW8486073.1"/>
    </source>
</evidence>